<keyword evidence="1 3" id="KW-0963">Cytoplasm</keyword>
<dbReference type="Proteomes" id="UP000463470">
    <property type="component" value="Unassembled WGS sequence"/>
</dbReference>
<dbReference type="Gene3D" id="3.30.300.70">
    <property type="entry name" value="RimP-like superfamily, N-terminal"/>
    <property type="match status" value="1"/>
</dbReference>
<sequence>MSGKVRLEDRVTAWATPIVEELGLELVDVEWVKEGGNWYLRIFIDKESGIEMEDCQEVSRRIDEILDREDPVAHGYSLEVSSPGIDRPLKSDRDYERFQGETVRITTFAPVNGAKEHLGELAGKNETSILIMQNDEEMAIPLTQVSSVRLYPGF</sequence>
<comment type="function">
    <text evidence="3">Required for maturation of 30S ribosomal subunits.</text>
</comment>
<proteinExistence type="inferred from homology"/>
<dbReference type="RefSeq" id="WP_161259641.1">
    <property type="nucleotide sequence ID" value="NZ_WXEY01000026.1"/>
</dbReference>
<comment type="similarity">
    <text evidence="3">Belongs to the RimP family.</text>
</comment>
<evidence type="ECO:0000259" key="5">
    <source>
        <dbReference type="Pfam" id="PF17384"/>
    </source>
</evidence>
<organism evidence="6 7">
    <name type="scientific">Heliomicrobium undosum</name>
    <dbReference type="NCBI Taxonomy" id="121734"/>
    <lineage>
        <taxon>Bacteria</taxon>
        <taxon>Bacillati</taxon>
        <taxon>Bacillota</taxon>
        <taxon>Clostridia</taxon>
        <taxon>Eubacteriales</taxon>
        <taxon>Heliobacteriaceae</taxon>
        <taxon>Heliomicrobium</taxon>
    </lineage>
</organism>
<keyword evidence="7" id="KW-1185">Reference proteome</keyword>
<dbReference type="SUPFAM" id="SSF74942">
    <property type="entry name" value="YhbC-like, C-terminal domain"/>
    <property type="match status" value="1"/>
</dbReference>
<dbReference type="CDD" id="cd01734">
    <property type="entry name" value="YlxS_C"/>
    <property type="match status" value="1"/>
</dbReference>
<evidence type="ECO:0000256" key="3">
    <source>
        <dbReference type="HAMAP-Rule" id="MF_01077"/>
    </source>
</evidence>
<dbReference type="OrthoDB" id="9805006at2"/>
<dbReference type="Gene3D" id="2.30.30.180">
    <property type="entry name" value="Ribosome maturation factor RimP, C-terminal domain"/>
    <property type="match status" value="1"/>
</dbReference>
<comment type="subcellular location">
    <subcellularLocation>
        <location evidence="3">Cytoplasm</location>
    </subcellularLocation>
</comment>
<name>A0A845L917_9FIRM</name>
<dbReference type="AlphaFoldDB" id="A0A845L917"/>
<dbReference type="GO" id="GO:0005829">
    <property type="term" value="C:cytosol"/>
    <property type="evidence" value="ECO:0007669"/>
    <property type="project" value="TreeGrafter"/>
</dbReference>
<dbReference type="FunFam" id="3.30.300.70:FF:000001">
    <property type="entry name" value="Ribosome maturation factor RimP"/>
    <property type="match status" value="1"/>
</dbReference>
<comment type="caution">
    <text evidence="6">The sequence shown here is derived from an EMBL/GenBank/DDBJ whole genome shotgun (WGS) entry which is preliminary data.</text>
</comment>
<dbReference type="Pfam" id="PF02576">
    <property type="entry name" value="RimP_N"/>
    <property type="match status" value="1"/>
</dbReference>
<dbReference type="EMBL" id="WXEY01000026">
    <property type="protein sequence ID" value="MZP31120.1"/>
    <property type="molecule type" value="Genomic_DNA"/>
</dbReference>
<dbReference type="Pfam" id="PF17384">
    <property type="entry name" value="DUF150_C"/>
    <property type="match status" value="1"/>
</dbReference>
<dbReference type="HAMAP" id="MF_01077">
    <property type="entry name" value="RimP"/>
    <property type="match status" value="1"/>
</dbReference>
<dbReference type="InterPro" id="IPR036847">
    <property type="entry name" value="RimP_C_sf"/>
</dbReference>
<feature type="domain" description="Ribosome maturation factor RimP N-terminal" evidence="4">
    <location>
        <begin position="16"/>
        <end position="86"/>
    </location>
</feature>
<dbReference type="PANTHER" id="PTHR33867:SF1">
    <property type="entry name" value="RIBOSOME MATURATION FACTOR RIMP"/>
    <property type="match status" value="1"/>
</dbReference>
<dbReference type="InterPro" id="IPR028989">
    <property type="entry name" value="RimP_N"/>
</dbReference>
<dbReference type="SUPFAM" id="SSF75420">
    <property type="entry name" value="YhbC-like, N-terminal domain"/>
    <property type="match status" value="1"/>
</dbReference>
<evidence type="ECO:0000259" key="4">
    <source>
        <dbReference type="Pfam" id="PF02576"/>
    </source>
</evidence>
<dbReference type="InterPro" id="IPR028998">
    <property type="entry name" value="RimP_C"/>
</dbReference>
<dbReference type="PANTHER" id="PTHR33867">
    <property type="entry name" value="RIBOSOME MATURATION FACTOR RIMP"/>
    <property type="match status" value="1"/>
</dbReference>
<evidence type="ECO:0000313" key="7">
    <source>
        <dbReference type="Proteomes" id="UP000463470"/>
    </source>
</evidence>
<evidence type="ECO:0000313" key="6">
    <source>
        <dbReference type="EMBL" id="MZP31120.1"/>
    </source>
</evidence>
<dbReference type="GO" id="GO:0000028">
    <property type="term" value="P:ribosomal small subunit assembly"/>
    <property type="evidence" value="ECO:0007669"/>
    <property type="project" value="TreeGrafter"/>
</dbReference>
<reference evidence="6 7" key="1">
    <citation type="submission" date="2020-01" db="EMBL/GenBank/DDBJ databases">
        <title>Whole-genome sequence of Heliobacterium undosum DSM 13378.</title>
        <authorList>
            <person name="Kyndt J.A."/>
            <person name="Meyer T.E."/>
        </authorList>
    </citation>
    <scope>NUCLEOTIDE SEQUENCE [LARGE SCALE GENOMIC DNA]</scope>
    <source>
        <strain evidence="6 7">DSM 13378</strain>
    </source>
</reference>
<dbReference type="GO" id="GO:0006412">
    <property type="term" value="P:translation"/>
    <property type="evidence" value="ECO:0007669"/>
    <property type="project" value="TreeGrafter"/>
</dbReference>
<dbReference type="InterPro" id="IPR003728">
    <property type="entry name" value="Ribosome_maturation_RimP"/>
</dbReference>
<protein>
    <recommendedName>
        <fullName evidence="3">Ribosome maturation factor RimP</fullName>
    </recommendedName>
</protein>
<accession>A0A845L917</accession>
<evidence type="ECO:0000256" key="1">
    <source>
        <dbReference type="ARBA" id="ARBA00022490"/>
    </source>
</evidence>
<evidence type="ECO:0000256" key="2">
    <source>
        <dbReference type="ARBA" id="ARBA00022517"/>
    </source>
</evidence>
<dbReference type="InterPro" id="IPR035956">
    <property type="entry name" value="RimP_N_sf"/>
</dbReference>
<gene>
    <name evidence="3" type="primary">rimP</name>
    <name evidence="6" type="ORF">GTO91_15545</name>
</gene>
<feature type="domain" description="Ribosome maturation factor RimP C-terminal" evidence="5">
    <location>
        <begin position="89"/>
        <end position="153"/>
    </location>
</feature>
<keyword evidence="2 3" id="KW-0690">Ribosome biogenesis</keyword>